<organism evidence="2 3">
    <name type="scientific">Rheinheimera riviphila</name>
    <dbReference type="NCBI Taxonomy" id="1834037"/>
    <lineage>
        <taxon>Bacteria</taxon>
        <taxon>Pseudomonadati</taxon>
        <taxon>Pseudomonadota</taxon>
        <taxon>Gammaproteobacteria</taxon>
        <taxon>Chromatiales</taxon>
        <taxon>Chromatiaceae</taxon>
        <taxon>Rheinheimera</taxon>
    </lineage>
</organism>
<dbReference type="RefSeq" id="WP_127699119.1">
    <property type="nucleotide sequence ID" value="NZ_SACS01000010.1"/>
</dbReference>
<evidence type="ECO:0000313" key="2">
    <source>
        <dbReference type="EMBL" id="RVU37392.1"/>
    </source>
</evidence>
<evidence type="ECO:0000259" key="1">
    <source>
        <dbReference type="SMART" id="SM00065"/>
    </source>
</evidence>
<feature type="domain" description="GAF" evidence="1">
    <location>
        <begin position="19"/>
        <end position="165"/>
    </location>
</feature>
<dbReference type="InterPro" id="IPR003018">
    <property type="entry name" value="GAF"/>
</dbReference>
<name>A0A437QSC6_9GAMM</name>
<protein>
    <submittedName>
        <fullName evidence="2">GAF domain-containing protein</fullName>
    </submittedName>
</protein>
<gene>
    <name evidence="2" type="ORF">EOE67_10960</name>
</gene>
<reference evidence="2 3" key="1">
    <citation type="submission" date="2019-01" db="EMBL/GenBank/DDBJ databases">
        <authorList>
            <person name="Chen W.-M."/>
        </authorList>
    </citation>
    <scope>NUCLEOTIDE SEQUENCE [LARGE SCALE GENOMIC DNA]</scope>
    <source>
        <strain evidence="2 3">KYPC3</strain>
    </source>
</reference>
<dbReference type="SMART" id="SM00065">
    <property type="entry name" value="GAF"/>
    <property type="match status" value="1"/>
</dbReference>
<proteinExistence type="predicted"/>
<dbReference type="Proteomes" id="UP000283077">
    <property type="component" value="Unassembled WGS sequence"/>
</dbReference>
<sequence length="313" mass="34974">MTTLATLAQINRQIDPINDILGLCQTVSQLIVQSLQLPDNVIYLKNNHNRLSQIAAAGGKFCANQGVVSPIELELGQGVVGMAALCQSSLCVADTNSFTHYVVDDAPRLSELAVPVCYQGELLGIIDAEHPQAGFFTIEQQYFVESVSAILAPRLVNLRSRQQSTSISPARTGSSTATYDTANTYCSQDEFSQLLQSCLKHFYQPAQWDQSRLSQLALLQPVTEVRAATAIQIESLKQHIYCCLQQMYQKPATALWAKILDERYISSRIGQIQLADQYHMSFSTFRRQQQQAQNCLQQSLWQLELQARDLRRG</sequence>
<accession>A0A437QSC6</accession>
<dbReference type="SUPFAM" id="SSF55781">
    <property type="entry name" value="GAF domain-like"/>
    <property type="match status" value="1"/>
</dbReference>
<evidence type="ECO:0000313" key="3">
    <source>
        <dbReference type="Proteomes" id="UP000283077"/>
    </source>
</evidence>
<dbReference type="AlphaFoldDB" id="A0A437QSC6"/>
<dbReference type="Pfam" id="PF01590">
    <property type="entry name" value="GAF"/>
    <property type="match status" value="1"/>
</dbReference>
<dbReference type="OrthoDB" id="6190788at2"/>
<dbReference type="InterPro" id="IPR029016">
    <property type="entry name" value="GAF-like_dom_sf"/>
</dbReference>
<comment type="caution">
    <text evidence="2">The sequence shown here is derived from an EMBL/GenBank/DDBJ whole genome shotgun (WGS) entry which is preliminary data.</text>
</comment>
<keyword evidence="3" id="KW-1185">Reference proteome</keyword>
<dbReference type="Gene3D" id="3.30.450.40">
    <property type="match status" value="1"/>
</dbReference>
<dbReference type="EMBL" id="SACS01000010">
    <property type="protein sequence ID" value="RVU37392.1"/>
    <property type="molecule type" value="Genomic_DNA"/>
</dbReference>